<accession>A0A6L6LE32</accession>
<evidence type="ECO:0000259" key="1">
    <source>
        <dbReference type="SMART" id="SM00382"/>
    </source>
</evidence>
<dbReference type="InterPro" id="IPR027417">
    <property type="entry name" value="P-loop_NTPase"/>
</dbReference>
<dbReference type="RefSeq" id="WP_155167827.1">
    <property type="nucleotide sequence ID" value="NZ_WMYU01000001.1"/>
</dbReference>
<dbReference type="PANTHER" id="PTHR30050">
    <property type="entry name" value="CHROMOSOMAL REPLICATION INITIATOR PROTEIN DNAA"/>
    <property type="match status" value="1"/>
</dbReference>
<evidence type="ECO:0000313" key="3">
    <source>
        <dbReference type="Proteomes" id="UP000462658"/>
    </source>
</evidence>
<dbReference type="InterPro" id="IPR003593">
    <property type="entry name" value="AAA+_ATPase"/>
</dbReference>
<organism evidence="2 3">
    <name type="scientific">Streptococcus parasanguinis</name>
    <dbReference type="NCBI Taxonomy" id="1318"/>
    <lineage>
        <taxon>Bacteria</taxon>
        <taxon>Bacillati</taxon>
        <taxon>Bacillota</taxon>
        <taxon>Bacilli</taxon>
        <taxon>Lactobacillales</taxon>
        <taxon>Streptococcaceae</taxon>
        <taxon>Streptococcus</taxon>
    </lineage>
</organism>
<gene>
    <name evidence="2" type="ORF">GMC80_07770</name>
</gene>
<dbReference type="Proteomes" id="UP000462658">
    <property type="component" value="Unassembled WGS sequence"/>
</dbReference>
<dbReference type="GO" id="GO:0006260">
    <property type="term" value="P:DNA replication"/>
    <property type="evidence" value="ECO:0007669"/>
    <property type="project" value="TreeGrafter"/>
</dbReference>
<dbReference type="PANTHER" id="PTHR30050:SF4">
    <property type="entry name" value="ATP-BINDING PROTEIN RV3427C IN INSERTION SEQUENCE-RELATED"/>
    <property type="match status" value="1"/>
</dbReference>
<dbReference type="SUPFAM" id="SSF52540">
    <property type="entry name" value="P-loop containing nucleoside triphosphate hydrolases"/>
    <property type="match status" value="1"/>
</dbReference>
<feature type="domain" description="AAA+ ATPase" evidence="1">
    <location>
        <begin position="107"/>
        <end position="257"/>
    </location>
</feature>
<dbReference type="CDD" id="cd00009">
    <property type="entry name" value="AAA"/>
    <property type="match status" value="1"/>
</dbReference>
<reference evidence="2 3" key="1">
    <citation type="journal article" date="2019" name="Nat. Med.">
        <title>A library of human gut bacterial isolates paired with longitudinal multiomics data enables mechanistic microbiome research.</title>
        <authorList>
            <person name="Poyet M."/>
            <person name="Groussin M."/>
            <person name="Gibbons S.M."/>
            <person name="Avila-Pacheco J."/>
            <person name="Jiang X."/>
            <person name="Kearney S.M."/>
            <person name="Perrotta A.R."/>
            <person name="Berdy B."/>
            <person name="Zhao S."/>
            <person name="Lieberman T.D."/>
            <person name="Swanson P.K."/>
            <person name="Smith M."/>
            <person name="Roesemann S."/>
            <person name="Alexander J.E."/>
            <person name="Rich S.A."/>
            <person name="Livny J."/>
            <person name="Vlamakis H."/>
            <person name="Clish C."/>
            <person name="Bullock K."/>
            <person name="Deik A."/>
            <person name="Scott J."/>
            <person name="Pierce K.A."/>
            <person name="Xavier R.J."/>
            <person name="Alm E.J."/>
        </authorList>
    </citation>
    <scope>NUCLEOTIDE SEQUENCE [LARGE SCALE GENOMIC DNA]</scope>
    <source>
        <strain evidence="2 3">BIOML-A10</strain>
    </source>
</reference>
<protein>
    <submittedName>
        <fullName evidence="2">AAA family ATPase</fullName>
    </submittedName>
</protein>
<evidence type="ECO:0000313" key="2">
    <source>
        <dbReference type="EMBL" id="MTR63222.1"/>
    </source>
</evidence>
<dbReference type="SMART" id="SM00382">
    <property type="entry name" value="AAA"/>
    <property type="match status" value="1"/>
</dbReference>
<name>A0A6L6LE32_STRPA</name>
<dbReference type="GO" id="GO:0005524">
    <property type="term" value="F:ATP binding"/>
    <property type="evidence" value="ECO:0007669"/>
    <property type="project" value="InterPro"/>
</dbReference>
<dbReference type="EMBL" id="WMZA01000003">
    <property type="protein sequence ID" value="MTR63222.1"/>
    <property type="molecule type" value="Genomic_DNA"/>
</dbReference>
<proteinExistence type="predicted"/>
<dbReference type="Gene3D" id="3.40.50.300">
    <property type="entry name" value="P-loop containing nucleotide triphosphate hydrolases"/>
    <property type="match status" value="1"/>
</dbReference>
<dbReference type="Pfam" id="PF01695">
    <property type="entry name" value="IstB_IS21"/>
    <property type="match status" value="1"/>
</dbReference>
<sequence length="261" mass="29905">MNEEITSCEKHGCQIHHAKVKISGSEQIIEICPECEKEEILKMESLLRQEAKIKALLSHTYKVFERESIYSQELSDKTLENYVADNSTNEQALNFMKRMLRDYLKFETGNVILSGPPGIGKSHLSIGLAKALNEQSKECENPKSVIFISTSALFNKIEESFNGRGDFTENYAVDLLSKVDFLFLDDLGKESSMSANLKEANDWRQRVLFKILDSRQTTFFNTNLSSNDIKTIYNQALADRIFKGASKHIFKFPETMESRRY</sequence>
<comment type="caution">
    <text evidence="2">The sequence shown here is derived from an EMBL/GenBank/DDBJ whole genome shotgun (WGS) entry which is preliminary data.</text>
</comment>
<dbReference type="InterPro" id="IPR002611">
    <property type="entry name" value="IstB_ATP-bd"/>
</dbReference>
<dbReference type="AlphaFoldDB" id="A0A6L6LE32"/>